<keyword evidence="1" id="KW-0472">Membrane</keyword>
<feature type="transmembrane region" description="Helical" evidence="1">
    <location>
        <begin position="714"/>
        <end position="730"/>
    </location>
</feature>
<feature type="domain" description="SGNH" evidence="3">
    <location>
        <begin position="417"/>
        <end position="599"/>
    </location>
</feature>
<feature type="transmembrane region" description="Helical" evidence="1">
    <location>
        <begin position="29"/>
        <end position="49"/>
    </location>
</feature>
<dbReference type="PANTHER" id="PTHR23028">
    <property type="entry name" value="ACETYLTRANSFERASE"/>
    <property type="match status" value="1"/>
</dbReference>
<feature type="domain" description="SGNH" evidence="3">
    <location>
        <begin position="1167"/>
        <end position="1378"/>
    </location>
</feature>
<name>A0AAE9F6K0_CAEBR</name>
<feature type="domain" description="SGNH" evidence="3">
    <location>
        <begin position="891"/>
        <end position="1105"/>
    </location>
</feature>
<feature type="transmembrane region" description="Helical" evidence="1">
    <location>
        <begin position="636"/>
        <end position="656"/>
    </location>
</feature>
<evidence type="ECO:0000256" key="1">
    <source>
        <dbReference type="SAM" id="Phobius"/>
    </source>
</evidence>
<evidence type="ECO:0008006" key="6">
    <source>
        <dbReference type="Google" id="ProtNLM"/>
    </source>
</evidence>
<evidence type="ECO:0000259" key="3">
    <source>
        <dbReference type="Pfam" id="PF19040"/>
    </source>
</evidence>
<evidence type="ECO:0000313" key="5">
    <source>
        <dbReference type="Proteomes" id="UP000829354"/>
    </source>
</evidence>
<dbReference type="InterPro" id="IPR002656">
    <property type="entry name" value="Acyl_transf_3_dom"/>
</dbReference>
<dbReference type="GO" id="GO:0016747">
    <property type="term" value="F:acyltransferase activity, transferring groups other than amino-acyl groups"/>
    <property type="evidence" value="ECO:0007669"/>
    <property type="project" value="InterPro"/>
</dbReference>
<keyword evidence="1" id="KW-1133">Transmembrane helix</keyword>
<feature type="transmembrane region" description="Helical" evidence="1">
    <location>
        <begin position="164"/>
        <end position="184"/>
    </location>
</feature>
<organism evidence="4 5">
    <name type="scientific">Caenorhabditis briggsae</name>
    <dbReference type="NCBI Taxonomy" id="6238"/>
    <lineage>
        <taxon>Eukaryota</taxon>
        <taxon>Metazoa</taxon>
        <taxon>Ecdysozoa</taxon>
        <taxon>Nematoda</taxon>
        <taxon>Chromadorea</taxon>
        <taxon>Rhabditida</taxon>
        <taxon>Rhabditina</taxon>
        <taxon>Rhabditomorpha</taxon>
        <taxon>Rhabditoidea</taxon>
        <taxon>Rhabditidae</taxon>
        <taxon>Peloderinae</taxon>
        <taxon>Caenorhabditis</taxon>
    </lineage>
</organism>
<keyword evidence="1" id="KW-0812">Transmembrane</keyword>
<feature type="transmembrane region" description="Helical" evidence="1">
    <location>
        <begin position="233"/>
        <end position="253"/>
    </location>
</feature>
<feature type="transmembrane region" description="Helical" evidence="1">
    <location>
        <begin position="792"/>
        <end position="811"/>
    </location>
</feature>
<accession>A0AAE9F6K0</accession>
<sequence length="1387" mass="162162">MREDIQCLRGLAILFVLSFHLAPNLFVNGFLGVDIFFVISGFLMAKNLTKLDLLNVHNILLFYYRRYRRILPLYLLSVFAILIMVHLCLPDLLWWNNNRYSLASLFLITNQLVIHDEADYFYEFLSSSSSMNAFLHLWSLSVEMQFYLLVPFIFLGLQFLKNDYLKLAASFLITVFTFIGFAMVLDRFAFNFMFLRLWQFSAGFIALFWTRINKTKLPEKSETDVKKKWSSPINQNDSVIIALSILSLCLLPSGIDVLFLRPVVTIATSFIIGCEAQNVQLFTSKTLGYIGDISYVMYLVHWPIISILFSSGIKSYIYCILLIFVISILLHHIFEKQYLKLDMKGIFPLLLLLIFINAYSQYSVRYDSFWNTTYPEEVQKYVDANKAQLPLSWLVEPKKDECVKEDLKDNSIYESSKFGYGRCLYGNGSFSIMVIGNSYALNLRDTIRSQFNYQYSDFRYVSLAESYGIYANSYWSAKALNISKTKVELYKPDVLFITAKYPLSLRDSISENDTKIEEINENIKFYEKFVKKIYILNSHPEYKRNYLSLFLRTLIYHPDDLGSLHLNRIQADRKIKNVKKRFSMVKCSKCKKKVQFFSSSSSMNAFLHLWSLSLEMQFYLLVPFIFLGLQFLKNDYLKLFTVSLITVFGFIGFAMILDKFAFNFLFLRFWQFSAGFIALFWMKIHKSKLPNKTQNDKIESVEEKKFKCPFNKEDFVIIALSILALCLMPNKIPLLILRPLVTLSTVLIIGCQTDKLQLLQSKFLVYIGDMSYVIYLVHWPVISMFLSATIQSYLFCIVTIIVASIILHHLFEKQYLKLEMSGIFPLVFLLIATNAYLQYSIRNDSFWSYKYENETKKIIDQNHESYAPLYDFETRRRKCLEKDLDVPFEKNQLLGYCRFPPGKGNVSVMMIGNSYILNFVDQIEESFKLNYSEFRYISIIASYGTFSSSWKISEQALEISEKQVELYKPDVLFIVPRYMQNIKDPIRENDELVEEMNKNIEFYEKFVKKIYILDALPEYSENFFTLFLHYLITRPEDMELLHLNKKKADLDMKNVRKRLRMIKCTKCELFDLSHLFVENDKYLTFDRENMMSYVDNSVHLTTAGVAPSDDVPSWLPLTKEDVVTISLCVLSLCLLPREVEVLILRPLVTLLTAVIIACDAPNVQPGNGSISIMMLGNSYVMNLGEHIRAHFNYNYSDYRYLSVLANYGLYSDHTLESAQALQFSKNQVELYKPDVLFVVSRYMENIKNPIQNNDPIVRQINETIAYYEKFVKKLYILDAHPMYHENFLNLFLHFVITRPDDLDVLHLDKKLADDEMRPVKKRFAEIKCKKCHFFDLSHVFVDGDKYLTFDRETLMAYVDNSVHLTGPGVQLCEPVFEQVAKEIMNSF</sequence>
<evidence type="ECO:0000259" key="2">
    <source>
        <dbReference type="Pfam" id="PF01757"/>
    </source>
</evidence>
<feature type="domain" description="Acyltransferase 3" evidence="2">
    <location>
        <begin position="4"/>
        <end position="329"/>
    </location>
</feature>
<dbReference type="Pfam" id="PF19040">
    <property type="entry name" value="SGNH"/>
    <property type="match status" value="3"/>
</dbReference>
<feature type="transmembrane region" description="Helical" evidence="1">
    <location>
        <begin position="662"/>
        <end position="682"/>
    </location>
</feature>
<protein>
    <recommendedName>
        <fullName evidence="6">Acyl_transf_3 domain-containing protein</fullName>
    </recommendedName>
</protein>
<feature type="transmembrane region" description="Helical" evidence="1">
    <location>
        <begin position="605"/>
        <end position="629"/>
    </location>
</feature>
<proteinExistence type="predicted"/>
<dbReference type="InterPro" id="IPR050879">
    <property type="entry name" value="Acyltransferase_3"/>
</dbReference>
<feature type="transmembrane region" description="Helical" evidence="1">
    <location>
        <begin position="315"/>
        <end position="334"/>
    </location>
</feature>
<keyword evidence="5" id="KW-1185">Reference proteome</keyword>
<dbReference type="EMBL" id="CP092624">
    <property type="protein sequence ID" value="UMM36390.1"/>
    <property type="molecule type" value="Genomic_DNA"/>
</dbReference>
<feature type="transmembrane region" description="Helical" evidence="1">
    <location>
        <begin position="823"/>
        <end position="841"/>
    </location>
</feature>
<feature type="transmembrane region" description="Helical" evidence="1">
    <location>
        <begin position="346"/>
        <end position="364"/>
    </location>
</feature>
<gene>
    <name evidence="4" type="ORF">L5515_008567</name>
</gene>
<reference evidence="4 5" key="1">
    <citation type="submission" date="2022-04" db="EMBL/GenBank/DDBJ databases">
        <title>Chromosome-level reference genomes for two strains of Caenorhabditis briggsae: an improved platform for comparative genomics.</title>
        <authorList>
            <person name="Stevens L."/>
            <person name="Andersen E."/>
        </authorList>
    </citation>
    <scope>NUCLEOTIDE SEQUENCE [LARGE SCALE GENOMIC DNA]</scope>
    <source>
        <strain evidence="4">VX34</strain>
        <tissue evidence="4">Whole-organism</tissue>
    </source>
</reference>
<dbReference type="PANTHER" id="PTHR23028:SF65">
    <property type="entry name" value="ACYLTRANSFERASE"/>
    <property type="match status" value="1"/>
</dbReference>
<dbReference type="InterPro" id="IPR043968">
    <property type="entry name" value="SGNH"/>
</dbReference>
<dbReference type="Proteomes" id="UP000829354">
    <property type="component" value="Chromosome V"/>
</dbReference>
<feature type="transmembrane region" description="Helical" evidence="1">
    <location>
        <begin position="763"/>
        <end position="786"/>
    </location>
</feature>
<feature type="transmembrane region" description="Helical" evidence="1">
    <location>
        <begin position="288"/>
        <end position="309"/>
    </location>
</feature>
<feature type="domain" description="Acyltransferase 3" evidence="2">
    <location>
        <begin position="604"/>
        <end position="806"/>
    </location>
</feature>
<feature type="transmembrane region" description="Helical" evidence="1">
    <location>
        <begin position="70"/>
        <end position="95"/>
    </location>
</feature>
<feature type="transmembrane region" description="Helical" evidence="1">
    <location>
        <begin position="135"/>
        <end position="157"/>
    </location>
</feature>
<evidence type="ECO:0000313" key="4">
    <source>
        <dbReference type="EMBL" id="UMM36390.1"/>
    </source>
</evidence>
<feature type="transmembrane region" description="Helical" evidence="1">
    <location>
        <begin position="190"/>
        <end position="212"/>
    </location>
</feature>
<dbReference type="Pfam" id="PF01757">
    <property type="entry name" value="Acyl_transf_3"/>
    <property type="match status" value="2"/>
</dbReference>